<accession>A0A1F6CPG2</accession>
<dbReference type="PROSITE" id="PS51257">
    <property type="entry name" value="PROKAR_LIPOPROTEIN"/>
    <property type="match status" value="1"/>
</dbReference>
<comment type="caution">
    <text evidence="2">The sequence shown here is derived from an EMBL/GenBank/DDBJ whole genome shotgun (WGS) entry which is preliminary data.</text>
</comment>
<sequence>MRVSLSLSDTMRKRFSSSLICLVVLLSLSGCADKKVEEPPVRATADLPYGTWQVVDLRRDLPGDWTAILMLDRFTYSWTTLVPPMEAIFYEAGDVTYDTKERRIRLVVKTSKAMDQRSGIPKEMTDDPRRRELRHAPGDEYDMTWGVGNDILVLNGPTTEITYLRRLKTSPADSSVIDVQKGR</sequence>
<feature type="signal peptide" evidence="1">
    <location>
        <begin position="1"/>
        <end position="32"/>
    </location>
</feature>
<feature type="chain" id="PRO_5009523475" description="DUF4488 domain-containing protein" evidence="1">
    <location>
        <begin position="33"/>
        <end position="183"/>
    </location>
</feature>
<dbReference type="Proteomes" id="UP000178606">
    <property type="component" value="Unassembled WGS sequence"/>
</dbReference>
<protein>
    <recommendedName>
        <fullName evidence="4">DUF4488 domain-containing protein</fullName>
    </recommendedName>
</protein>
<dbReference type="AlphaFoldDB" id="A0A1F6CPG2"/>
<evidence type="ECO:0000313" key="3">
    <source>
        <dbReference type="Proteomes" id="UP000178606"/>
    </source>
</evidence>
<evidence type="ECO:0000313" key="2">
    <source>
        <dbReference type="EMBL" id="OGG51053.1"/>
    </source>
</evidence>
<keyword evidence="1" id="KW-0732">Signal</keyword>
<gene>
    <name evidence="2" type="ORF">A3F84_19045</name>
</gene>
<organism evidence="2 3">
    <name type="scientific">Handelsmanbacteria sp. (strain RIFCSPLOWO2_12_FULL_64_10)</name>
    <dbReference type="NCBI Taxonomy" id="1817868"/>
    <lineage>
        <taxon>Bacteria</taxon>
        <taxon>Candidatus Handelsmaniibacteriota</taxon>
    </lineage>
</organism>
<name>A0A1F6CPG2_HANXR</name>
<reference evidence="2 3" key="1">
    <citation type="journal article" date="2016" name="Nat. Commun.">
        <title>Thousands of microbial genomes shed light on interconnected biogeochemical processes in an aquifer system.</title>
        <authorList>
            <person name="Anantharaman K."/>
            <person name="Brown C.T."/>
            <person name="Hug L.A."/>
            <person name="Sharon I."/>
            <person name="Castelle C.J."/>
            <person name="Probst A.J."/>
            <person name="Thomas B.C."/>
            <person name="Singh A."/>
            <person name="Wilkins M.J."/>
            <person name="Karaoz U."/>
            <person name="Brodie E.L."/>
            <person name="Williams K.H."/>
            <person name="Hubbard S.S."/>
            <person name="Banfield J.F."/>
        </authorList>
    </citation>
    <scope>NUCLEOTIDE SEQUENCE [LARGE SCALE GENOMIC DNA]</scope>
    <source>
        <strain evidence="3">RIFCSPLOWO2_12_FULL_64_10</strain>
    </source>
</reference>
<evidence type="ECO:0000256" key="1">
    <source>
        <dbReference type="SAM" id="SignalP"/>
    </source>
</evidence>
<dbReference type="EMBL" id="MFKF01000195">
    <property type="protein sequence ID" value="OGG51053.1"/>
    <property type="molecule type" value="Genomic_DNA"/>
</dbReference>
<proteinExistence type="predicted"/>
<evidence type="ECO:0008006" key="4">
    <source>
        <dbReference type="Google" id="ProtNLM"/>
    </source>
</evidence>